<evidence type="ECO:0000256" key="4">
    <source>
        <dbReference type="ARBA" id="ARBA00022692"/>
    </source>
</evidence>
<evidence type="ECO:0000256" key="6">
    <source>
        <dbReference type="ARBA" id="ARBA00023136"/>
    </source>
</evidence>
<proteinExistence type="inferred from homology"/>
<dbReference type="Gene3D" id="2.40.170.20">
    <property type="entry name" value="TonB-dependent receptor, beta-barrel domain"/>
    <property type="match status" value="1"/>
</dbReference>
<dbReference type="InterPro" id="IPR036942">
    <property type="entry name" value="Beta-barrel_TonB_sf"/>
</dbReference>
<dbReference type="PROSITE" id="PS52016">
    <property type="entry name" value="TONB_DEPENDENT_REC_3"/>
    <property type="match status" value="1"/>
</dbReference>
<keyword evidence="14" id="KW-1185">Reference proteome</keyword>
<keyword evidence="4 8" id="KW-0812">Transmembrane</keyword>
<reference evidence="14" key="2">
    <citation type="submission" date="2021-04" db="EMBL/GenBank/DDBJ databases">
        <title>Taxonomy of Flavobacteriaceae bacterium ZY171143.</title>
        <authorList>
            <person name="Li F."/>
        </authorList>
    </citation>
    <scope>NUCLEOTIDE SEQUENCE [LARGE SCALE GENOMIC DNA]</scope>
    <source>
        <strain evidence="14">ZY171143</strain>
    </source>
</reference>
<feature type="domain" description="TonB-dependent receptor-like beta-barrel" evidence="11">
    <location>
        <begin position="216"/>
        <end position="640"/>
    </location>
</feature>
<dbReference type="Pfam" id="PF00593">
    <property type="entry name" value="TonB_dep_Rec_b-barrel"/>
    <property type="match status" value="1"/>
</dbReference>
<dbReference type="PANTHER" id="PTHR30069:SF28">
    <property type="entry name" value="TONB-DEPENDENT RECEPTOR YNCD-RELATED"/>
    <property type="match status" value="1"/>
</dbReference>
<keyword evidence="10" id="KW-0732">Signal</keyword>
<feature type="chain" id="PRO_5047034751" evidence="10">
    <location>
        <begin position="20"/>
        <end position="675"/>
    </location>
</feature>
<protein>
    <submittedName>
        <fullName evidence="13">TonB-dependent receptor</fullName>
    </submittedName>
</protein>
<evidence type="ECO:0000256" key="9">
    <source>
        <dbReference type="RuleBase" id="RU003357"/>
    </source>
</evidence>
<organism evidence="13 14">
    <name type="scientific">Faecalibacter bovis</name>
    <dbReference type="NCBI Taxonomy" id="2898187"/>
    <lineage>
        <taxon>Bacteria</taxon>
        <taxon>Pseudomonadati</taxon>
        <taxon>Bacteroidota</taxon>
        <taxon>Flavobacteriia</taxon>
        <taxon>Flavobacteriales</taxon>
        <taxon>Weeksellaceae</taxon>
        <taxon>Faecalibacter</taxon>
    </lineage>
</organism>
<evidence type="ECO:0000256" key="10">
    <source>
        <dbReference type="SAM" id="SignalP"/>
    </source>
</evidence>
<accession>A0ABX7XAS4</accession>
<dbReference type="Gene3D" id="2.170.130.10">
    <property type="entry name" value="TonB-dependent receptor, plug domain"/>
    <property type="match status" value="1"/>
</dbReference>
<name>A0ABX7XAS4_9FLAO</name>
<feature type="signal peptide" evidence="10">
    <location>
        <begin position="1"/>
        <end position="19"/>
    </location>
</feature>
<dbReference type="SUPFAM" id="SSF56935">
    <property type="entry name" value="Porins"/>
    <property type="match status" value="1"/>
</dbReference>
<comment type="similarity">
    <text evidence="8 9">Belongs to the TonB-dependent receptor family.</text>
</comment>
<dbReference type="EMBL" id="CP072842">
    <property type="protein sequence ID" value="QTV05001.1"/>
    <property type="molecule type" value="Genomic_DNA"/>
</dbReference>
<dbReference type="Proteomes" id="UP000672011">
    <property type="component" value="Chromosome"/>
</dbReference>
<keyword evidence="6 8" id="KW-0472">Membrane</keyword>
<evidence type="ECO:0000259" key="11">
    <source>
        <dbReference type="Pfam" id="PF00593"/>
    </source>
</evidence>
<dbReference type="InterPro" id="IPR037066">
    <property type="entry name" value="Plug_dom_sf"/>
</dbReference>
<reference evidence="13 14" key="1">
    <citation type="journal article" date="2021" name="Int. J. Syst. Evol. Microbiol.">
        <title>Faecalibacter bovis sp. nov., isolated from cow faeces.</title>
        <authorList>
            <person name="Li F."/>
            <person name="Zhao W."/>
            <person name="Hong Q."/>
            <person name="Shao Q."/>
            <person name="Song J."/>
            <person name="Yang S."/>
        </authorList>
    </citation>
    <scope>NUCLEOTIDE SEQUENCE [LARGE SCALE GENOMIC DNA]</scope>
    <source>
        <strain evidence="13 14">ZY171143</strain>
    </source>
</reference>
<keyword evidence="2 8" id="KW-0813">Transport</keyword>
<dbReference type="PANTHER" id="PTHR30069">
    <property type="entry name" value="TONB-DEPENDENT OUTER MEMBRANE RECEPTOR"/>
    <property type="match status" value="1"/>
</dbReference>
<evidence type="ECO:0000313" key="13">
    <source>
        <dbReference type="EMBL" id="QTV05001.1"/>
    </source>
</evidence>
<dbReference type="InterPro" id="IPR000531">
    <property type="entry name" value="Beta-barrel_TonB"/>
</dbReference>
<evidence type="ECO:0000256" key="2">
    <source>
        <dbReference type="ARBA" id="ARBA00022448"/>
    </source>
</evidence>
<keyword evidence="3 8" id="KW-1134">Transmembrane beta strand</keyword>
<keyword evidence="7 8" id="KW-0998">Cell outer membrane</keyword>
<evidence type="ECO:0000256" key="5">
    <source>
        <dbReference type="ARBA" id="ARBA00023077"/>
    </source>
</evidence>
<sequence length="675" mass="77980">MKKFFIPILFICSNSLSFAQENDSILLHETVIQTFHRKTLILESTSSINSLSKLQMKLNHPERLLESFNTLPGVKMEERSPGSYRISLRGSTIRSPFGVRNVKIYLDDFILTDATGNAYLNLIDPQFLSSIDVMKGPQGGEFGSETGGVAVLKTLRNNGIKASVGTGSYNQFHENINYSKQIGKHRLHFGQTHYQSDSYREQSAINRNSFLLKDQWNYNNENELNFILLYTDLDYQTPGGLTYNQMQENRRQARLATPTLPSAVEQQAGIQNKTFLGGINHLWKINPNWKNFVMIQSSYTDFENPFISNYEERQENNFQGRLYFEYEKQLSQIKLNTRFGTELGLNKTKFRNYDNSKGIKGNPQKFDDLQTFNGYYYINQHANFANKWFVDASISLNTMKYNWETLYPNVESGNKSFQIQLLPQIGVSYNFINNWSVRGKIAKGISAPTTEEVRSSTQEIQQYLNAEYGWNKEFGIRYTFNQWFVDLTAFDFHLKDAIVRRQDENGNDFYINSGGTKQRGIEFQLQSKPFNFDHSIFTKGSFFVSGHLFDFKYDHYKIANNDYSENTIPGISKFSLQNSISIELLNKIQVIWSNYYNSKLYLNDANTVEEKETVIGNILVDTNFKIKESSLSIYFGINNLYNTKYSAGYDLNAFGNRFYNPAATTNFYLGSRFTL</sequence>
<comment type="subcellular location">
    <subcellularLocation>
        <location evidence="1 8">Cell outer membrane</location>
        <topology evidence="1 8">Multi-pass membrane protein</topology>
    </subcellularLocation>
</comment>
<evidence type="ECO:0000256" key="7">
    <source>
        <dbReference type="ARBA" id="ARBA00023237"/>
    </source>
</evidence>
<dbReference type="InterPro" id="IPR012910">
    <property type="entry name" value="Plug_dom"/>
</dbReference>
<dbReference type="RefSeq" id="WP_230475625.1">
    <property type="nucleotide sequence ID" value="NZ_CP072842.1"/>
</dbReference>
<dbReference type="InterPro" id="IPR039426">
    <property type="entry name" value="TonB-dep_rcpt-like"/>
</dbReference>
<evidence type="ECO:0000259" key="12">
    <source>
        <dbReference type="Pfam" id="PF07715"/>
    </source>
</evidence>
<evidence type="ECO:0000256" key="8">
    <source>
        <dbReference type="PROSITE-ProRule" id="PRU01360"/>
    </source>
</evidence>
<feature type="domain" description="TonB-dependent receptor plug" evidence="12">
    <location>
        <begin position="43"/>
        <end position="148"/>
    </location>
</feature>
<dbReference type="Pfam" id="PF07715">
    <property type="entry name" value="Plug"/>
    <property type="match status" value="1"/>
</dbReference>
<evidence type="ECO:0000256" key="3">
    <source>
        <dbReference type="ARBA" id="ARBA00022452"/>
    </source>
</evidence>
<keyword evidence="5 9" id="KW-0798">TonB box</keyword>
<gene>
    <name evidence="13" type="ORF">J9309_09395</name>
</gene>
<keyword evidence="13" id="KW-0675">Receptor</keyword>
<evidence type="ECO:0000313" key="14">
    <source>
        <dbReference type="Proteomes" id="UP000672011"/>
    </source>
</evidence>
<evidence type="ECO:0000256" key="1">
    <source>
        <dbReference type="ARBA" id="ARBA00004571"/>
    </source>
</evidence>